<name>A0A0F0I5U0_ASPPU</name>
<dbReference type="InterPro" id="IPR012816">
    <property type="entry name" value="NADAR"/>
</dbReference>
<proteinExistence type="predicted"/>
<feature type="domain" description="NADAR" evidence="2">
    <location>
        <begin position="152"/>
        <end position="251"/>
    </location>
</feature>
<gene>
    <name evidence="3" type="ORF">P875_00042416</name>
</gene>
<dbReference type="SUPFAM" id="SSF143990">
    <property type="entry name" value="YbiA-like"/>
    <property type="match status" value="1"/>
</dbReference>
<dbReference type="Pfam" id="PF08719">
    <property type="entry name" value="NADAR"/>
    <property type="match status" value="1"/>
</dbReference>
<dbReference type="Proteomes" id="UP000033540">
    <property type="component" value="Unassembled WGS sequence"/>
</dbReference>
<accession>A0A0F0I5U0</accession>
<dbReference type="CDD" id="cd15457">
    <property type="entry name" value="NADAR"/>
    <property type="match status" value="1"/>
</dbReference>
<organism evidence="3 4">
    <name type="scientific">Aspergillus parasiticus (strain ATCC 56775 / NRRL 5862 / SRRC 143 / SU-1)</name>
    <dbReference type="NCBI Taxonomy" id="1403190"/>
    <lineage>
        <taxon>Eukaryota</taxon>
        <taxon>Fungi</taxon>
        <taxon>Dikarya</taxon>
        <taxon>Ascomycota</taxon>
        <taxon>Pezizomycotina</taxon>
        <taxon>Eurotiomycetes</taxon>
        <taxon>Eurotiomycetidae</taxon>
        <taxon>Eurotiales</taxon>
        <taxon>Aspergillaceae</taxon>
        <taxon>Aspergillus</taxon>
        <taxon>Aspergillus subgen. Circumdati</taxon>
    </lineage>
</organism>
<comment type="caution">
    <text evidence="3">The sequence shown here is derived from an EMBL/GenBank/DDBJ whole genome shotgun (WGS) entry which is preliminary data.</text>
</comment>
<feature type="compositionally biased region" description="Low complexity" evidence="1">
    <location>
        <begin position="8"/>
        <end position="25"/>
    </location>
</feature>
<dbReference type="InterPro" id="IPR037238">
    <property type="entry name" value="YbiA-like_sf"/>
</dbReference>
<reference evidence="3 4" key="1">
    <citation type="submission" date="2015-02" db="EMBL/GenBank/DDBJ databases">
        <title>Draft genome sequence of Aspergillus parasiticus SU-1.</title>
        <authorList>
            <person name="Yu J."/>
            <person name="Fedorova N."/>
            <person name="Yin Y."/>
            <person name="Losada L."/>
            <person name="Zafar N."/>
            <person name="Taujale R."/>
            <person name="Ehrlich K.C."/>
            <person name="Bhatnagar D."/>
            <person name="Cleveland T.E."/>
            <person name="Bennett J.W."/>
            <person name="Nierman W.C."/>
        </authorList>
    </citation>
    <scope>NUCLEOTIDE SEQUENCE [LARGE SCALE GENOMIC DNA]</scope>
    <source>
        <strain evidence="4">ATCC 56775 / NRRL 5862 / SRRC 143 / SU-1</strain>
    </source>
</reference>
<dbReference type="AlphaFoldDB" id="A0A0F0I5U0"/>
<protein>
    <submittedName>
        <fullName evidence="3">Swarming motility protein YbiA like protein</fullName>
    </submittedName>
</protein>
<feature type="region of interest" description="Disordered" evidence="1">
    <location>
        <begin position="1"/>
        <end position="34"/>
    </location>
</feature>
<evidence type="ECO:0000313" key="4">
    <source>
        <dbReference type="Proteomes" id="UP000033540"/>
    </source>
</evidence>
<evidence type="ECO:0000313" key="3">
    <source>
        <dbReference type="EMBL" id="KJK61353.1"/>
    </source>
</evidence>
<dbReference type="STRING" id="1403190.A0A0F0I5U0"/>
<dbReference type="EMBL" id="JZEE01000677">
    <property type="protein sequence ID" value="KJK61353.1"/>
    <property type="molecule type" value="Genomic_DNA"/>
</dbReference>
<sequence>MPRKTKTSQKASHQTSHQSSQNQNQDPLKRNPHIRTTPTHIFFHSGPLSNWHPSTPPFPGHRALTLCLPDLDALGIPHPSLKSAVSRLISSWSFTCGEQWMMAMKGWLFEDIPGLDSGVDISDEEFEGVRAVALGTSEPSSESTLERAIWDSTAASVLRTKQPRVQKALGRRAEGFREDVWEFASEVIVIAGCVARAEVDPALREVYLASGGRRFVEGSVRDRVWGVGLRWDSGEIEDEGNWRGRNRLGRCHDEAARVVRGSFV</sequence>
<dbReference type="OrthoDB" id="206452at2759"/>
<evidence type="ECO:0000259" key="2">
    <source>
        <dbReference type="Pfam" id="PF08719"/>
    </source>
</evidence>
<evidence type="ECO:0000256" key="1">
    <source>
        <dbReference type="SAM" id="MobiDB-lite"/>
    </source>
</evidence>
<dbReference type="Gene3D" id="1.10.357.40">
    <property type="entry name" value="YbiA-like"/>
    <property type="match status" value="1"/>
</dbReference>